<proteinExistence type="predicted"/>
<reference evidence="1 2" key="1">
    <citation type="submission" date="2015-04" db="EMBL/GenBank/DDBJ databases">
        <authorList>
            <person name="Heijne W.H."/>
            <person name="Fedorova N.D."/>
            <person name="Nierman W.C."/>
            <person name="Vollebregt A.W."/>
            <person name="Zhao Z."/>
            <person name="Wu L."/>
            <person name="Kumar M."/>
            <person name="Stam H."/>
            <person name="van den Berg M.A."/>
            <person name="Pel H.J."/>
        </authorList>
    </citation>
    <scope>NUCLEOTIDE SEQUENCE [LARGE SCALE GENOMIC DNA]</scope>
    <source>
        <strain evidence="1 2">CBS 393.64</strain>
    </source>
</reference>
<name>A0A0F4YX82_RASE3</name>
<dbReference type="AlphaFoldDB" id="A0A0F4YX82"/>
<dbReference type="GeneID" id="25315654"/>
<dbReference type="EMBL" id="LASV01000132">
    <property type="protein sequence ID" value="KKA22685.1"/>
    <property type="molecule type" value="Genomic_DNA"/>
</dbReference>
<sequence length="113" mass="12448">MGGPTPYSVQGADKARRLPEFTACRDDRPCSAKNRSLSDYAQAAGILIFRIERLGYYGTIAASKYGTGNCSLIDCQQLPCIRKQFDVSMYRRSPSTAGEAANQQIIKCQQSDE</sequence>
<gene>
    <name evidence="1" type="ORF">T310_3304</name>
</gene>
<evidence type="ECO:0000313" key="1">
    <source>
        <dbReference type="EMBL" id="KKA22685.1"/>
    </source>
</evidence>
<dbReference type="RefSeq" id="XP_013329297.1">
    <property type="nucleotide sequence ID" value="XM_013473843.1"/>
</dbReference>
<protein>
    <submittedName>
        <fullName evidence="1">Uncharacterized protein</fullName>
    </submittedName>
</protein>
<dbReference type="Proteomes" id="UP000053958">
    <property type="component" value="Unassembled WGS sequence"/>
</dbReference>
<accession>A0A0F4YX82</accession>
<keyword evidence="2" id="KW-1185">Reference proteome</keyword>
<comment type="caution">
    <text evidence="1">The sequence shown here is derived from an EMBL/GenBank/DDBJ whole genome shotgun (WGS) entry which is preliminary data.</text>
</comment>
<evidence type="ECO:0000313" key="2">
    <source>
        <dbReference type="Proteomes" id="UP000053958"/>
    </source>
</evidence>
<organism evidence="1 2">
    <name type="scientific">Rasamsonia emersonii (strain ATCC 16479 / CBS 393.64 / IMI 116815)</name>
    <dbReference type="NCBI Taxonomy" id="1408163"/>
    <lineage>
        <taxon>Eukaryota</taxon>
        <taxon>Fungi</taxon>
        <taxon>Dikarya</taxon>
        <taxon>Ascomycota</taxon>
        <taxon>Pezizomycotina</taxon>
        <taxon>Eurotiomycetes</taxon>
        <taxon>Eurotiomycetidae</taxon>
        <taxon>Eurotiales</taxon>
        <taxon>Trichocomaceae</taxon>
        <taxon>Rasamsonia</taxon>
    </lineage>
</organism>